<feature type="coiled-coil region" evidence="1">
    <location>
        <begin position="87"/>
        <end position="152"/>
    </location>
</feature>
<evidence type="ECO:0000313" key="3">
    <source>
        <dbReference type="Proteomes" id="UP000187203"/>
    </source>
</evidence>
<proteinExistence type="predicted"/>
<keyword evidence="3" id="KW-1185">Reference proteome</keyword>
<dbReference type="OrthoDB" id="440455at2759"/>
<protein>
    <submittedName>
        <fullName evidence="2">Uncharacterized protein</fullName>
    </submittedName>
</protein>
<evidence type="ECO:0000313" key="2">
    <source>
        <dbReference type="EMBL" id="OMO75690.1"/>
    </source>
</evidence>
<organism evidence="2 3">
    <name type="scientific">Corchorus olitorius</name>
    <dbReference type="NCBI Taxonomy" id="93759"/>
    <lineage>
        <taxon>Eukaryota</taxon>
        <taxon>Viridiplantae</taxon>
        <taxon>Streptophyta</taxon>
        <taxon>Embryophyta</taxon>
        <taxon>Tracheophyta</taxon>
        <taxon>Spermatophyta</taxon>
        <taxon>Magnoliopsida</taxon>
        <taxon>eudicotyledons</taxon>
        <taxon>Gunneridae</taxon>
        <taxon>Pentapetalae</taxon>
        <taxon>rosids</taxon>
        <taxon>malvids</taxon>
        <taxon>Malvales</taxon>
        <taxon>Malvaceae</taxon>
        <taxon>Grewioideae</taxon>
        <taxon>Apeibeae</taxon>
        <taxon>Corchorus</taxon>
    </lineage>
</organism>
<evidence type="ECO:0000256" key="1">
    <source>
        <dbReference type="SAM" id="Coils"/>
    </source>
</evidence>
<accession>A0A1R3HZF1</accession>
<name>A0A1R3HZF1_9ROSI</name>
<reference evidence="3" key="1">
    <citation type="submission" date="2013-09" db="EMBL/GenBank/DDBJ databases">
        <title>Corchorus olitorius genome sequencing.</title>
        <authorList>
            <person name="Alam M."/>
            <person name="Haque M.S."/>
            <person name="Islam M.S."/>
            <person name="Emdad E.M."/>
            <person name="Islam M.M."/>
            <person name="Ahmed B."/>
            <person name="Halim A."/>
            <person name="Hossen Q.M.M."/>
            <person name="Hossain M.Z."/>
            <person name="Ahmed R."/>
            <person name="Khan M.M."/>
            <person name="Islam R."/>
            <person name="Rashid M.M."/>
            <person name="Khan S.A."/>
            <person name="Rahman M.S."/>
            <person name="Alam M."/>
            <person name="Yahiya A.S."/>
            <person name="Khan M.S."/>
            <person name="Azam M.S."/>
            <person name="Haque T."/>
            <person name="Lashkar M.Z.H."/>
            <person name="Akhand A.I."/>
            <person name="Morshed G."/>
            <person name="Roy S."/>
            <person name="Uddin K.S."/>
            <person name="Rabeya T."/>
            <person name="Hossain A.S."/>
            <person name="Chowdhury A."/>
            <person name="Snigdha A.R."/>
            <person name="Mortoza M.S."/>
            <person name="Matin S.A."/>
            <person name="Hoque S.M.E."/>
            <person name="Islam M.K."/>
            <person name="Roy D.K."/>
            <person name="Haider R."/>
            <person name="Moosa M.M."/>
            <person name="Elias S.M."/>
            <person name="Hasan A.M."/>
            <person name="Jahan S."/>
            <person name="Shafiuddin M."/>
            <person name="Mahmood N."/>
            <person name="Shommy N.S."/>
        </authorList>
    </citation>
    <scope>NUCLEOTIDE SEQUENCE [LARGE SCALE GENOMIC DNA]</scope>
    <source>
        <strain evidence="3">cv. O-4</strain>
    </source>
</reference>
<gene>
    <name evidence="2" type="ORF">COLO4_25940</name>
</gene>
<dbReference type="PANTHER" id="PTHR31245:SF20">
    <property type="entry name" value="F18B13.13 PROTEIN"/>
    <property type="match status" value="1"/>
</dbReference>
<dbReference type="EMBL" id="AWUE01019188">
    <property type="protein sequence ID" value="OMO75690.1"/>
    <property type="molecule type" value="Genomic_DNA"/>
</dbReference>
<keyword evidence="1" id="KW-0175">Coiled coil</keyword>
<dbReference type="Proteomes" id="UP000187203">
    <property type="component" value="Unassembled WGS sequence"/>
</dbReference>
<sequence>MSVCGRKRLFLDSSPASVSYKKLRRCSPPALCFEAKAEIANDGEAAAAAVPDQQHPSAGTQNLPVDGAERADFFIRELASCTTQESAQNLHKENSMLKEQMQALVQQNTVLKRAVVIQHERQKESEDKNNELQHLKQSVSQYQEQLRTLELKNYALTMHLKQAQQSNPIPGSFHPDVF</sequence>
<comment type="caution">
    <text evidence="2">The sequence shown here is derived from an EMBL/GenBank/DDBJ whole genome shotgun (WGS) entry which is preliminary data.</text>
</comment>
<dbReference type="AlphaFoldDB" id="A0A1R3HZF1"/>
<dbReference type="PANTHER" id="PTHR31245">
    <property type="entry name" value="UBIQUITIN SYSTEM COMPONENT CUE PROTEIN"/>
    <property type="match status" value="1"/>
</dbReference>
<dbReference type="STRING" id="93759.A0A1R3HZF1"/>